<dbReference type="Pfam" id="PF02338">
    <property type="entry name" value="OTU"/>
    <property type="match status" value="1"/>
</dbReference>
<proteinExistence type="inferred from homology"/>
<dbReference type="PANTHER" id="PTHR13367">
    <property type="entry name" value="UBIQUITIN THIOESTERASE"/>
    <property type="match status" value="1"/>
</dbReference>
<feature type="domain" description="OTU" evidence="11">
    <location>
        <begin position="107"/>
        <end position="265"/>
    </location>
</feature>
<gene>
    <name evidence="12" type="ORF">DPMN_165146</name>
</gene>
<dbReference type="GO" id="GO:0004843">
    <property type="term" value="F:cysteine-type deubiquitinase activity"/>
    <property type="evidence" value="ECO:0007669"/>
    <property type="project" value="UniProtKB-EC"/>
</dbReference>
<evidence type="ECO:0000256" key="9">
    <source>
        <dbReference type="ARBA" id="ARBA00022807"/>
    </source>
</evidence>
<evidence type="ECO:0000256" key="8">
    <source>
        <dbReference type="ARBA" id="ARBA00022801"/>
    </source>
</evidence>
<dbReference type="InterPro" id="IPR049768">
    <property type="entry name" value="ZRANB1_OTU"/>
</dbReference>
<keyword evidence="7" id="KW-0833">Ubl conjugation pathway</keyword>
<keyword evidence="4" id="KW-0645">Protease</keyword>
<comment type="catalytic activity">
    <reaction evidence="1">
        <text>Thiol-dependent hydrolysis of ester, thioester, amide, peptide and isopeptide bonds formed by the C-terminal Gly of ubiquitin (a 76-residue protein attached to proteins as an intracellular targeting signal).</text>
        <dbReference type="EC" id="3.4.19.12"/>
    </reaction>
</comment>
<dbReference type="InterPro" id="IPR051346">
    <property type="entry name" value="OTU_Deubiquitinase"/>
</dbReference>
<comment type="caution">
    <text evidence="12">The sequence shown here is derived from an EMBL/GenBank/DDBJ whole genome shotgun (WGS) entry which is preliminary data.</text>
</comment>
<dbReference type="EMBL" id="JAIWYP010000008">
    <property type="protein sequence ID" value="KAH3787027.1"/>
    <property type="molecule type" value="Genomic_DNA"/>
</dbReference>
<dbReference type="InterPro" id="IPR003323">
    <property type="entry name" value="OTU_dom"/>
</dbReference>
<evidence type="ECO:0000256" key="4">
    <source>
        <dbReference type="ARBA" id="ARBA00022670"/>
    </source>
</evidence>
<reference evidence="12" key="1">
    <citation type="journal article" date="2019" name="bioRxiv">
        <title>The Genome of the Zebra Mussel, Dreissena polymorpha: A Resource for Invasive Species Research.</title>
        <authorList>
            <person name="McCartney M.A."/>
            <person name="Auch B."/>
            <person name="Kono T."/>
            <person name="Mallez S."/>
            <person name="Zhang Y."/>
            <person name="Obille A."/>
            <person name="Becker A."/>
            <person name="Abrahante J.E."/>
            <person name="Garbe J."/>
            <person name="Badalamenti J.P."/>
            <person name="Herman A."/>
            <person name="Mangelson H."/>
            <person name="Liachko I."/>
            <person name="Sullivan S."/>
            <person name="Sone E.D."/>
            <person name="Koren S."/>
            <person name="Silverstein K.A.T."/>
            <person name="Beckman K.B."/>
            <person name="Gohl D.M."/>
        </authorList>
    </citation>
    <scope>NUCLEOTIDE SEQUENCE</scope>
    <source>
        <strain evidence="12">Duluth1</strain>
        <tissue evidence="12">Whole animal</tissue>
    </source>
</reference>
<dbReference type="EC" id="3.4.19.12" evidence="3"/>
<keyword evidence="5" id="KW-0479">Metal-binding</keyword>
<organism evidence="12 13">
    <name type="scientific">Dreissena polymorpha</name>
    <name type="common">Zebra mussel</name>
    <name type="synonym">Mytilus polymorpha</name>
    <dbReference type="NCBI Taxonomy" id="45954"/>
    <lineage>
        <taxon>Eukaryota</taxon>
        <taxon>Metazoa</taxon>
        <taxon>Spiralia</taxon>
        <taxon>Lophotrochozoa</taxon>
        <taxon>Mollusca</taxon>
        <taxon>Bivalvia</taxon>
        <taxon>Autobranchia</taxon>
        <taxon>Heteroconchia</taxon>
        <taxon>Euheterodonta</taxon>
        <taxon>Imparidentia</taxon>
        <taxon>Neoheterodontei</taxon>
        <taxon>Myida</taxon>
        <taxon>Dreissenoidea</taxon>
        <taxon>Dreissenidae</taxon>
        <taxon>Dreissena</taxon>
    </lineage>
</organism>
<sequence>MVAILLAATDITSKGFKRLPSYICPDLSANIRRDIRLLLRQKKGTFPCYFFENSSTFSLPADIEDLPRHVQTQLFDEILDTDVEKELNDELVINWSTEITEKLGSRLYALWNRTAGDCLLDSVLQATWGILDIDNTLRGALASTLHECGNCFYHRWKEYEKRQADLLKFTLDESQWQRDWALLLKLASQPGASLEQLHIFALAHILRRPIIIYGVKVVKSFRGESIDFARFEGVYLPFLWERNFCYKSPITLGYTRGHFSALVPMELDTNMPLGAGANIDNAPDEQVFYLPLVDHEGVFLPIHFISGAEANPDETIFRRWFDCIVTQEGHFVAIQHVGKCPIMVKQMLDVWLDHYRQKAASSDADNIGTQGFSTDGDSDQD</sequence>
<dbReference type="PANTHER" id="PTHR13367:SF28">
    <property type="entry name" value="UBIQUITIN THIOESTERASE ZRANB1"/>
    <property type="match status" value="1"/>
</dbReference>
<dbReference type="GO" id="GO:1990168">
    <property type="term" value="P:protein K33-linked deubiquitination"/>
    <property type="evidence" value="ECO:0007669"/>
    <property type="project" value="TreeGrafter"/>
</dbReference>
<dbReference type="Proteomes" id="UP000828390">
    <property type="component" value="Unassembled WGS sequence"/>
</dbReference>
<evidence type="ECO:0000256" key="3">
    <source>
        <dbReference type="ARBA" id="ARBA00012759"/>
    </source>
</evidence>
<keyword evidence="13" id="KW-1185">Reference proteome</keyword>
<dbReference type="GO" id="GO:0071947">
    <property type="term" value="P:protein deubiquitination involved in ubiquitin-dependent protein catabolic process"/>
    <property type="evidence" value="ECO:0007669"/>
    <property type="project" value="TreeGrafter"/>
</dbReference>
<dbReference type="GO" id="GO:0016477">
    <property type="term" value="P:cell migration"/>
    <property type="evidence" value="ECO:0007669"/>
    <property type="project" value="TreeGrafter"/>
</dbReference>
<comment type="similarity">
    <text evidence="2">Belongs to the peptidase C64 family.</text>
</comment>
<dbReference type="PROSITE" id="PS50802">
    <property type="entry name" value="OTU"/>
    <property type="match status" value="1"/>
</dbReference>
<reference evidence="12" key="2">
    <citation type="submission" date="2020-11" db="EMBL/GenBank/DDBJ databases">
        <authorList>
            <person name="McCartney M.A."/>
            <person name="Auch B."/>
            <person name="Kono T."/>
            <person name="Mallez S."/>
            <person name="Becker A."/>
            <person name="Gohl D.M."/>
            <person name="Silverstein K.A.T."/>
            <person name="Koren S."/>
            <person name="Bechman K.B."/>
            <person name="Herman A."/>
            <person name="Abrahante J.E."/>
            <person name="Garbe J."/>
        </authorList>
    </citation>
    <scope>NUCLEOTIDE SEQUENCE</scope>
    <source>
        <strain evidence="12">Duluth1</strain>
        <tissue evidence="12">Whole animal</tissue>
    </source>
</reference>
<dbReference type="GO" id="GO:0008270">
    <property type="term" value="F:zinc ion binding"/>
    <property type="evidence" value="ECO:0007669"/>
    <property type="project" value="UniProtKB-KW"/>
</dbReference>
<dbReference type="GO" id="GO:0035523">
    <property type="term" value="P:protein K29-linked deubiquitination"/>
    <property type="evidence" value="ECO:0007669"/>
    <property type="project" value="TreeGrafter"/>
</dbReference>
<keyword evidence="10" id="KW-0862">Zinc</keyword>
<dbReference type="GO" id="GO:0070530">
    <property type="term" value="F:K63-linked polyubiquitin modification-dependent protein binding"/>
    <property type="evidence" value="ECO:0007669"/>
    <property type="project" value="TreeGrafter"/>
</dbReference>
<evidence type="ECO:0000256" key="1">
    <source>
        <dbReference type="ARBA" id="ARBA00000707"/>
    </source>
</evidence>
<evidence type="ECO:0000256" key="6">
    <source>
        <dbReference type="ARBA" id="ARBA00022771"/>
    </source>
</evidence>
<dbReference type="GO" id="GO:0005634">
    <property type="term" value="C:nucleus"/>
    <property type="evidence" value="ECO:0007669"/>
    <property type="project" value="TreeGrafter"/>
</dbReference>
<keyword evidence="8" id="KW-0378">Hydrolase</keyword>
<dbReference type="GO" id="GO:0005737">
    <property type="term" value="C:cytoplasm"/>
    <property type="evidence" value="ECO:0007669"/>
    <property type="project" value="TreeGrafter"/>
</dbReference>
<dbReference type="AlphaFoldDB" id="A0A9D4IWA6"/>
<evidence type="ECO:0000259" key="11">
    <source>
        <dbReference type="PROSITE" id="PS50802"/>
    </source>
</evidence>
<evidence type="ECO:0000313" key="13">
    <source>
        <dbReference type="Proteomes" id="UP000828390"/>
    </source>
</evidence>
<evidence type="ECO:0000256" key="10">
    <source>
        <dbReference type="ARBA" id="ARBA00022833"/>
    </source>
</evidence>
<evidence type="ECO:0000256" key="2">
    <source>
        <dbReference type="ARBA" id="ARBA00005865"/>
    </source>
</evidence>
<keyword evidence="6" id="KW-0863">Zinc-finger</keyword>
<evidence type="ECO:0000313" key="12">
    <source>
        <dbReference type="EMBL" id="KAH3787027.1"/>
    </source>
</evidence>
<dbReference type="CDD" id="cd22767">
    <property type="entry name" value="OTU_ZRANB1"/>
    <property type="match status" value="1"/>
</dbReference>
<dbReference type="GO" id="GO:0007010">
    <property type="term" value="P:cytoskeleton organization"/>
    <property type="evidence" value="ECO:0007669"/>
    <property type="project" value="TreeGrafter"/>
</dbReference>
<evidence type="ECO:0000256" key="5">
    <source>
        <dbReference type="ARBA" id="ARBA00022723"/>
    </source>
</evidence>
<evidence type="ECO:0000256" key="7">
    <source>
        <dbReference type="ARBA" id="ARBA00022786"/>
    </source>
</evidence>
<protein>
    <recommendedName>
        <fullName evidence="3">ubiquitinyl hydrolase 1</fullName>
        <ecNumber evidence="3">3.4.19.12</ecNumber>
    </recommendedName>
</protein>
<name>A0A9D4IWA6_DREPO</name>
<keyword evidence="9" id="KW-0788">Thiol protease</keyword>
<dbReference type="GO" id="GO:0030177">
    <property type="term" value="P:positive regulation of Wnt signaling pathway"/>
    <property type="evidence" value="ECO:0007669"/>
    <property type="project" value="TreeGrafter"/>
</dbReference>
<accession>A0A9D4IWA6</accession>